<comment type="caution">
    <text evidence="5">The sequence shown here is derived from an EMBL/GenBank/DDBJ whole genome shotgun (WGS) entry which is preliminary data.</text>
</comment>
<evidence type="ECO:0000259" key="4">
    <source>
        <dbReference type="Pfam" id="PF22936"/>
    </source>
</evidence>
<keyword evidence="6" id="KW-1185">Reference proteome</keyword>
<feature type="domain" description="Reverse transcriptase Ty1/copia-type" evidence="2">
    <location>
        <begin position="448"/>
        <end position="506"/>
    </location>
</feature>
<evidence type="ECO:0000256" key="1">
    <source>
        <dbReference type="SAM" id="MobiDB-lite"/>
    </source>
</evidence>
<accession>A0A834X7S8</accession>
<feature type="domain" description="Retrovirus-related Pol polyprotein from transposon TNT 1-94-like beta-barrel" evidence="4">
    <location>
        <begin position="133"/>
        <end position="190"/>
    </location>
</feature>
<dbReference type="InterPro" id="IPR013103">
    <property type="entry name" value="RVT_2"/>
</dbReference>
<dbReference type="AlphaFoldDB" id="A0A834X7S8"/>
<reference evidence="5" key="1">
    <citation type="submission" date="2020-09" db="EMBL/GenBank/DDBJ databases">
        <title>Genome-Enabled Discovery of Anthraquinone Biosynthesis in Senna tora.</title>
        <authorList>
            <person name="Kang S.-H."/>
            <person name="Pandey R.P."/>
            <person name="Lee C.-M."/>
            <person name="Sim J.-S."/>
            <person name="Jeong J.-T."/>
            <person name="Choi B.-S."/>
            <person name="Jung M."/>
            <person name="Ginzburg D."/>
            <person name="Zhao K."/>
            <person name="Won S.Y."/>
            <person name="Oh T.-J."/>
            <person name="Yu Y."/>
            <person name="Kim N.-H."/>
            <person name="Lee O.R."/>
            <person name="Lee T.-H."/>
            <person name="Bashyal P."/>
            <person name="Kim T.-S."/>
            <person name="Lee W.-H."/>
            <person name="Kawkins C."/>
            <person name="Kim C.-K."/>
            <person name="Kim J.S."/>
            <person name="Ahn B.O."/>
            <person name="Rhee S.Y."/>
            <person name="Sohng J.K."/>
        </authorList>
    </citation>
    <scope>NUCLEOTIDE SEQUENCE</scope>
    <source>
        <tissue evidence="5">Leaf</tissue>
    </source>
</reference>
<gene>
    <name evidence="5" type="ORF">G2W53_008037</name>
</gene>
<evidence type="ECO:0000313" key="6">
    <source>
        <dbReference type="Proteomes" id="UP000634136"/>
    </source>
</evidence>
<feature type="region of interest" description="Disordered" evidence="1">
    <location>
        <begin position="70"/>
        <end position="89"/>
    </location>
</feature>
<sequence length="507" mass="57214">MQTKFKVHKIPLPDDYVIHAALYSLPVEFSQIKTAYNTQDETWSINSLISKCVAKEEKLKREKSESAYLISRSKSSSKKGKDRSKNSNALAAKKDETFKKFGNKHNTGNSGGPKGNSSNLNYYFCKKKGHKKAECRTLKVGNGDDVEVQHIGNVVLILDNCYELVLKDTFYIPPFRRNLVSISALDNVGYEFNFRNNKVEIFYDSEKIGECVLTGGLYKLCTSLGNECLHVENCSTNKRSKTKDKSFVLWHKRLGHISRERVNRLIKDKILSPLNYSDIGACVDCAKGKLTKTGKKSATRRLWYCFSIYHARKSTIEWGGRKPKLYTYGYGKIIAEALTAKFMELDVAENSGSQLSKTPESSRSVSIPLPSLTETFSPVTVREETVTLPALDEDHDLVPDIPQGHDPVPEIPQVHEPAQEIPLRRSKRERIPAISADYHVYLGEADYDIGHCIYMRTIGIKFIFLVLYVDDILLASSDLDLFNETKSFLSAAFEMKDHGEASYVLGD</sequence>
<protein>
    <submittedName>
        <fullName evidence="5">Retrovirus-related Pol polyprotein from transposon TNT 1-94</fullName>
    </submittedName>
</protein>
<organism evidence="5 6">
    <name type="scientific">Senna tora</name>
    <dbReference type="NCBI Taxonomy" id="362788"/>
    <lineage>
        <taxon>Eukaryota</taxon>
        <taxon>Viridiplantae</taxon>
        <taxon>Streptophyta</taxon>
        <taxon>Embryophyta</taxon>
        <taxon>Tracheophyta</taxon>
        <taxon>Spermatophyta</taxon>
        <taxon>Magnoliopsida</taxon>
        <taxon>eudicotyledons</taxon>
        <taxon>Gunneridae</taxon>
        <taxon>Pentapetalae</taxon>
        <taxon>rosids</taxon>
        <taxon>fabids</taxon>
        <taxon>Fabales</taxon>
        <taxon>Fabaceae</taxon>
        <taxon>Caesalpinioideae</taxon>
        <taxon>Cassia clade</taxon>
        <taxon>Senna</taxon>
    </lineage>
</organism>
<dbReference type="InterPro" id="IPR025724">
    <property type="entry name" value="GAG-pre-integrase_dom"/>
</dbReference>
<dbReference type="OrthoDB" id="1724297at2759"/>
<evidence type="ECO:0000259" key="3">
    <source>
        <dbReference type="Pfam" id="PF13976"/>
    </source>
</evidence>
<evidence type="ECO:0000313" key="5">
    <source>
        <dbReference type="EMBL" id="KAF7839555.1"/>
    </source>
</evidence>
<evidence type="ECO:0000259" key="2">
    <source>
        <dbReference type="Pfam" id="PF07727"/>
    </source>
</evidence>
<dbReference type="InterPro" id="IPR054722">
    <property type="entry name" value="PolX-like_BBD"/>
</dbReference>
<dbReference type="Pfam" id="PF07727">
    <property type="entry name" value="RVT_2"/>
    <property type="match status" value="1"/>
</dbReference>
<proteinExistence type="predicted"/>
<dbReference type="Pfam" id="PF13976">
    <property type="entry name" value="gag_pre-integrs"/>
    <property type="match status" value="1"/>
</dbReference>
<feature type="domain" description="GAG-pre-integrase" evidence="3">
    <location>
        <begin position="231"/>
        <end position="289"/>
    </location>
</feature>
<dbReference type="Pfam" id="PF22936">
    <property type="entry name" value="Pol_BBD"/>
    <property type="match status" value="1"/>
</dbReference>
<dbReference type="Proteomes" id="UP000634136">
    <property type="component" value="Unassembled WGS sequence"/>
</dbReference>
<name>A0A834X7S8_9FABA</name>
<dbReference type="EMBL" id="JAAIUW010000003">
    <property type="protein sequence ID" value="KAF7839555.1"/>
    <property type="molecule type" value="Genomic_DNA"/>
</dbReference>